<dbReference type="VEuPathDB" id="TrichDB:TVAG_123460"/>
<dbReference type="SMR" id="A2FCS2"/>
<feature type="transmembrane region" description="Helical" evidence="1">
    <location>
        <begin position="6"/>
        <end position="26"/>
    </location>
</feature>
<evidence type="ECO:0000313" key="2">
    <source>
        <dbReference type="EMBL" id="EAX97296.1"/>
    </source>
</evidence>
<evidence type="ECO:0000256" key="1">
    <source>
        <dbReference type="SAM" id="Phobius"/>
    </source>
</evidence>
<dbReference type="Proteomes" id="UP000001542">
    <property type="component" value="Unassembled WGS sequence"/>
</dbReference>
<organism evidence="2 3">
    <name type="scientific">Trichomonas vaginalis (strain ATCC PRA-98 / G3)</name>
    <dbReference type="NCBI Taxonomy" id="412133"/>
    <lineage>
        <taxon>Eukaryota</taxon>
        <taxon>Metamonada</taxon>
        <taxon>Parabasalia</taxon>
        <taxon>Trichomonadida</taxon>
        <taxon>Trichomonadidae</taxon>
        <taxon>Trichomonas</taxon>
    </lineage>
</organism>
<feature type="transmembrane region" description="Helical" evidence="1">
    <location>
        <begin position="126"/>
        <end position="143"/>
    </location>
</feature>
<feature type="transmembrane region" description="Helical" evidence="1">
    <location>
        <begin position="163"/>
        <end position="184"/>
    </location>
</feature>
<dbReference type="InParanoid" id="A2FCS2"/>
<name>A2FCS2_TRIV3</name>
<evidence type="ECO:0000313" key="3">
    <source>
        <dbReference type="Proteomes" id="UP000001542"/>
    </source>
</evidence>
<reference evidence="2" key="2">
    <citation type="journal article" date="2007" name="Science">
        <title>Draft genome sequence of the sexually transmitted pathogen Trichomonas vaginalis.</title>
        <authorList>
            <person name="Carlton J.M."/>
            <person name="Hirt R.P."/>
            <person name="Silva J.C."/>
            <person name="Delcher A.L."/>
            <person name="Schatz M."/>
            <person name="Zhao Q."/>
            <person name="Wortman J.R."/>
            <person name="Bidwell S.L."/>
            <person name="Alsmark U.C.M."/>
            <person name="Besteiro S."/>
            <person name="Sicheritz-Ponten T."/>
            <person name="Noel C.J."/>
            <person name="Dacks J.B."/>
            <person name="Foster P.G."/>
            <person name="Simillion C."/>
            <person name="Van de Peer Y."/>
            <person name="Miranda-Saavedra D."/>
            <person name="Barton G.J."/>
            <person name="Westrop G.D."/>
            <person name="Mueller S."/>
            <person name="Dessi D."/>
            <person name="Fiori P.L."/>
            <person name="Ren Q."/>
            <person name="Paulsen I."/>
            <person name="Zhang H."/>
            <person name="Bastida-Corcuera F.D."/>
            <person name="Simoes-Barbosa A."/>
            <person name="Brown M.T."/>
            <person name="Hayes R.D."/>
            <person name="Mukherjee M."/>
            <person name="Okumura C.Y."/>
            <person name="Schneider R."/>
            <person name="Smith A.J."/>
            <person name="Vanacova S."/>
            <person name="Villalvazo M."/>
            <person name="Haas B.J."/>
            <person name="Pertea M."/>
            <person name="Feldblyum T.V."/>
            <person name="Utterback T.R."/>
            <person name="Shu C.L."/>
            <person name="Osoegawa K."/>
            <person name="de Jong P.J."/>
            <person name="Hrdy I."/>
            <person name="Horvathova L."/>
            <person name="Zubacova Z."/>
            <person name="Dolezal P."/>
            <person name="Malik S.B."/>
            <person name="Logsdon J.M. Jr."/>
            <person name="Henze K."/>
            <person name="Gupta A."/>
            <person name="Wang C.C."/>
            <person name="Dunne R.L."/>
            <person name="Upcroft J.A."/>
            <person name="Upcroft P."/>
            <person name="White O."/>
            <person name="Salzberg S.L."/>
            <person name="Tang P."/>
            <person name="Chiu C.-H."/>
            <person name="Lee Y.-S."/>
            <person name="Embley T.M."/>
            <person name="Coombs G.H."/>
            <person name="Mottram J.C."/>
            <person name="Tachezy J."/>
            <person name="Fraser-Liggett C.M."/>
            <person name="Johnson P.J."/>
        </authorList>
    </citation>
    <scope>NUCLEOTIDE SEQUENCE [LARGE SCALE GENOMIC DNA]</scope>
    <source>
        <strain evidence="2">G3</strain>
    </source>
</reference>
<feature type="transmembrane region" description="Helical" evidence="1">
    <location>
        <begin position="190"/>
        <end position="210"/>
    </location>
</feature>
<keyword evidence="1" id="KW-0472">Membrane</keyword>
<dbReference type="RefSeq" id="XP_001310226.1">
    <property type="nucleotide sequence ID" value="XM_001310225.1"/>
</dbReference>
<dbReference type="OrthoDB" id="10540913at2759"/>
<keyword evidence="3" id="KW-1185">Reference proteome</keyword>
<dbReference type="KEGG" id="tva:4755077"/>
<reference evidence="2" key="1">
    <citation type="submission" date="2006-10" db="EMBL/GenBank/DDBJ databases">
        <authorList>
            <person name="Amadeo P."/>
            <person name="Zhao Q."/>
            <person name="Wortman J."/>
            <person name="Fraser-Liggett C."/>
            <person name="Carlton J."/>
        </authorList>
    </citation>
    <scope>NUCLEOTIDE SEQUENCE</scope>
    <source>
        <strain evidence="2">G3</strain>
    </source>
</reference>
<feature type="transmembrane region" description="Helical" evidence="1">
    <location>
        <begin position="64"/>
        <end position="83"/>
    </location>
</feature>
<dbReference type="AlphaFoldDB" id="A2FCS2"/>
<sequence>MLLSLFIYFFIAFIPYLASYIGLGIAWLDIQKYFQRSILFFVGFGAIKIFYLAALSPIVEGHVIQSFIVNMLITSFEFIAFYKALCTKSFKGSRVITYFWALFTVITNTFFTILSNFRSYEIEINHIIYAFAASQYLFQWGAARNIALGMDNRYGFFKSKIPVFRQIFILLLGLPNAFGSLEGISCLPSFIPNVLRIASAVLLYLFSSLLPRYKAEKKH</sequence>
<proteinExistence type="predicted"/>
<feature type="transmembrane region" description="Helical" evidence="1">
    <location>
        <begin position="95"/>
        <end position="114"/>
    </location>
</feature>
<feature type="transmembrane region" description="Helical" evidence="1">
    <location>
        <begin position="38"/>
        <end position="58"/>
    </location>
</feature>
<gene>
    <name evidence="2" type="ORF">TVAG_123460</name>
</gene>
<keyword evidence="1" id="KW-0812">Transmembrane</keyword>
<accession>A2FCS2</accession>
<keyword evidence="1" id="KW-1133">Transmembrane helix</keyword>
<dbReference type="EMBL" id="DS113721">
    <property type="protein sequence ID" value="EAX97296.1"/>
    <property type="molecule type" value="Genomic_DNA"/>
</dbReference>
<protein>
    <submittedName>
        <fullName evidence="2">Uncharacterized protein</fullName>
    </submittedName>
</protein>
<dbReference type="VEuPathDB" id="TrichDB:TVAGG3_0516580"/>